<dbReference type="OrthoDB" id="544277at2759"/>
<dbReference type="Gene3D" id="3.40.630.30">
    <property type="match status" value="1"/>
</dbReference>
<sequence>MCFYGVVPALVKDPTNPTPSEQKIIRSLRVFQAAMLKTPSLAGAKVDVVVIPATADGSPEDKSKEGGSEELIIGVATWLPPNVTLDFNFITTLRGGALKVAFAWGLTSVKRLLGDYTAAVERTLTKEFKARHLDRLDSWHLFEIAIEPSYQGSGYSTMLFQEAFRRAPPKPLHVVASKPANKDIYAHFGFEAQTHMVGVGEVDAAGLKARGQAATGLPEFVMIKWP</sequence>
<organism evidence="1 2">
    <name type="scientific">Ganoderma sinense ZZ0214-1</name>
    <dbReference type="NCBI Taxonomy" id="1077348"/>
    <lineage>
        <taxon>Eukaryota</taxon>
        <taxon>Fungi</taxon>
        <taxon>Dikarya</taxon>
        <taxon>Basidiomycota</taxon>
        <taxon>Agaricomycotina</taxon>
        <taxon>Agaricomycetes</taxon>
        <taxon>Polyporales</taxon>
        <taxon>Polyporaceae</taxon>
        <taxon>Ganoderma</taxon>
    </lineage>
</organism>
<dbReference type="InterPro" id="IPR016181">
    <property type="entry name" value="Acyl_CoA_acyltransferase"/>
</dbReference>
<name>A0A2G8SEK9_9APHY</name>
<dbReference type="AlphaFoldDB" id="A0A2G8SEK9"/>
<evidence type="ECO:0000313" key="1">
    <source>
        <dbReference type="EMBL" id="PIL32212.1"/>
    </source>
</evidence>
<evidence type="ECO:0000313" key="2">
    <source>
        <dbReference type="Proteomes" id="UP000230002"/>
    </source>
</evidence>
<accession>A0A2G8SEK9</accession>
<comment type="caution">
    <text evidence="1">The sequence shown here is derived from an EMBL/GenBank/DDBJ whole genome shotgun (WGS) entry which is preliminary data.</text>
</comment>
<dbReference type="PANTHER" id="PTHR42791:SF1">
    <property type="entry name" value="N-ACETYLTRANSFERASE DOMAIN-CONTAINING PROTEIN"/>
    <property type="match status" value="1"/>
</dbReference>
<dbReference type="PANTHER" id="PTHR42791">
    <property type="entry name" value="GNAT FAMILY ACETYLTRANSFERASE"/>
    <property type="match status" value="1"/>
</dbReference>
<dbReference type="Proteomes" id="UP000230002">
    <property type="component" value="Unassembled WGS sequence"/>
</dbReference>
<proteinExistence type="predicted"/>
<reference evidence="1 2" key="1">
    <citation type="journal article" date="2015" name="Sci. Rep.">
        <title>Chromosome-level genome map provides insights into diverse defense mechanisms in the medicinal fungus Ganoderma sinense.</title>
        <authorList>
            <person name="Zhu Y."/>
            <person name="Xu J."/>
            <person name="Sun C."/>
            <person name="Zhou S."/>
            <person name="Xu H."/>
            <person name="Nelson D.R."/>
            <person name="Qian J."/>
            <person name="Song J."/>
            <person name="Luo H."/>
            <person name="Xiang L."/>
            <person name="Li Y."/>
            <person name="Xu Z."/>
            <person name="Ji A."/>
            <person name="Wang L."/>
            <person name="Lu S."/>
            <person name="Hayward A."/>
            <person name="Sun W."/>
            <person name="Li X."/>
            <person name="Schwartz D.C."/>
            <person name="Wang Y."/>
            <person name="Chen S."/>
        </authorList>
    </citation>
    <scope>NUCLEOTIDE SEQUENCE [LARGE SCALE GENOMIC DNA]</scope>
    <source>
        <strain evidence="1 2">ZZ0214-1</strain>
    </source>
</reference>
<keyword evidence="2" id="KW-1185">Reference proteome</keyword>
<dbReference type="STRING" id="1077348.A0A2G8SEK9"/>
<protein>
    <submittedName>
        <fullName evidence="1">Uncharacterized protein</fullName>
    </submittedName>
</protein>
<dbReference type="InterPro" id="IPR052523">
    <property type="entry name" value="Trichothecene_AcTrans"/>
</dbReference>
<dbReference type="SUPFAM" id="SSF55729">
    <property type="entry name" value="Acyl-CoA N-acyltransferases (Nat)"/>
    <property type="match status" value="1"/>
</dbReference>
<dbReference type="GO" id="GO:0016747">
    <property type="term" value="F:acyltransferase activity, transferring groups other than amino-acyl groups"/>
    <property type="evidence" value="ECO:0007669"/>
    <property type="project" value="InterPro"/>
</dbReference>
<gene>
    <name evidence="1" type="ORF">GSI_05457</name>
</gene>
<dbReference type="CDD" id="cd04301">
    <property type="entry name" value="NAT_SF"/>
    <property type="match status" value="1"/>
</dbReference>
<dbReference type="EMBL" id="AYKW01000011">
    <property type="protein sequence ID" value="PIL32212.1"/>
    <property type="molecule type" value="Genomic_DNA"/>
</dbReference>